<proteinExistence type="predicted"/>
<gene>
    <name evidence="2" type="ORF">QFW81_09605</name>
</gene>
<evidence type="ECO:0000256" key="1">
    <source>
        <dbReference type="SAM" id="Phobius"/>
    </source>
</evidence>
<keyword evidence="1" id="KW-0472">Membrane</keyword>
<organism evidence="2 3">
    <name type="scientific">Luteimonas kalidii</name>
    <dbReference type="NCBI Taxonomy" id="3042025"/>
    <lineage>
        <taxon>Bacteria</taxon>
        <taxon>Pseudomonadati</taxon>
        <taxon>Pseudomonadota</taxon>
        <taxon>Gammaproteobacteria</taxon>
        <taxon>Lysobacterales</taxon>
        <taxon>Lysobacteraceae</taxon>
        <taxon>Luteimonas</taxon>
    </lineage>
</organism>
<evidence type="ECO:0000313" key="2">
    <source>
        <dbReference type="EMBL" id="MDH5834177.1"/>
    </source>
</evidence>
<evidence type="ECO:0008006" key="4">
    <source>
        <dbReference type="Google" id="ProtNLM"/>
    </source>
</evidence>
<comment type="caution">
    <text evidence="2">The sequence shown here is derived from an EMBL/GenBank/DDBJ whole genome shotgun (WGS) entry which is preliminary data.</text>
</comment>
<feature type="transmembrane region" description="Helical" evidence="1">
    <location>
        <begin position="42"/>
        <end position="65"/>
    </location>
</feature>
<reference evidence="2 3" key="1">
    <citation type="submission" date="2023-04" db="EMBL/GenBank/DDBJ databases">
        <title>Luteimonas sp. M1R5S59.</title>
        <authorList>
            <person name="Sun J.-Q."/>
        </authorList>
    </citation>
    <scope>NUCLEOTIDE SEQUENCE [LARGE SCALE GENOMIC DNA]</scope>
    <source>
        <strain evidence="2 3">M1R5S59</strain>
    </source>
</reference>
<dbReference type="Proteomes" id="UP001156873">
    <property type="component" value="Unassembled WGS sequence"/>
</dbReference>
<keyword evidence="3" id="KW-1185">Reference proteome</keyword>
<dbReference type="RefSeq" id="WP_280578531.1">
    <property type="nucleotide sequence ID" value="NZ_JARXRO010000015.1"/>
</dbReference>
<accession>A0ABT6JUM0</accession>
<feature type="transmembrane region" description="Helical" evidence="1">
    <location>
        <begin position="6"/>
        <end position="30"/>
    </location>
</feature>
<sequence>MNLPLHFGWAGVFETSLIALLVGVAMWMVWRWLARRGGWTRAHAIGWACVSAIAIAAGIDSWNLFYLGVVKLESPVYARIALSKIHDPDFLGTRVFMAWTGAICGVVAGWALTARASARESHD</sequence>
<dbReference type="EMBL" id="JARXRO010000015">
    <property type="protein sequence ID" value="MDH5834177.1"/>
    <property type="molecule type" value="Genomic_DNA"/>
</dbReference>
<keyword evidence="1" id="KW-0812">Transmembrane</keyword>
<feature type="transmembrane region" description="Helical" evidence="1">
    <location>
        <begin position="96"/>
        <end position="114"/>
    </location>
</feature>
<name>A0ABT6JUM0_9GAMM</name>
<evidence type="ECO:0000313" key="3">
    <source>
        <dbReference type="Proteomes" id="UP001156873"/>
    </source>
</evidence>
<keyword evidence="1" id="KW-1133">Transmembrane helix</keyword>
<protein>
    <recommendedName>
        <fullName evidence="4">Transmembrane protein</fullName>
    </recommendedName>
</protein>